<keyword evidence="1" id="KW-0732">Signal</keyword>
<feature type="chain" id="PRO_5045149586" description="Lipoprotein" evidence="1">
    <location>
        <begin position="22"/>
        <end position="460"/>
    </location>
</feature>
<feature type="signal peptide" evidence="1">
    <location>
        <begin position="1"/>
        <end position="21"/>
    </location>
</feature>
<name>A0ABY3S7A3_9ENTR</name>
<dbReference type="RefSeq" id="WP_231825711.1">
    <property type="nucleotide sequence ID" value="NZ_CP087880.1"/>
</dbReference>
<evidence type="ECO:0000256" key="1">
    <source>
        <dbReference type="SAM" id="SignalP"/>
    </source>
</evidence>
<protein>
    <recommendedName>
        <fullName evidence="4">Lipoprotein</fullName>
    </recommendedName>
</protein>
<sequence length="460" mass="52172">MLKRTLLSAGIVLLLSANALACSGRGGTSFEYRKVGKGSAYATVDYDRDLEKTVVARYVSQLPDVPFHRLRPVPNQAKPDSERRDGLVDDIMLSYREYAGWYFNWMTDGRHILWAGKIVRNPPNTPAVDATSFHAWGRFAADKYSLYYDGERTDDNPRQSPVDMATLEEIGGKNARGDASDVVKDRHSLYYHGRRIGDATGFALLGLKSWDQRGSLIDYSSCESATNAGPWDTLIRNTRQVFLNGAPIPADPDTFQVVRWMPGSRLIYRDKNGEKQHLFGRSCNTIFTRQLGSVTWRTRAPSPRGNDCRIETLPDVNPEHFNVITRTMAQYRDRVYIVEDTELLDQHLKIVSIADADISLEYGINVASDNRAYVVSYGAIQTVHTVDKMVPIKESDGENSTYFSHDSRYIYAFLNGRMWRYKSAVPTEAYINDDFDLVTHEGVYRRNDENITFTPAAIRK</sequence>
<accession>A0ABY3S7A3</accession>
<organism evidence="2 3">
    <name type="scientific">Pseudocitrobacter corydidari</name>
    <dbReference type="NCBI Taxonomy" id="2891570"/>
    <lineage>
        <taxon>Bacteria</taxon>
        <taxon>Pseudomonadati</taxon>
        <taxon>Pseudomonadota</taxon>
        <taxon>Gammaproteobacteria</taxon>
        <taxon>Enterobacterales</taxon>
        <taxon>Enterobacteriaceae</taxon>
        <taxon>Pseudocitrobacter</taxon>
    </lineage>
</organism>
<evidence type="ECO:0008006" key="4">
    <source>
        <dbReference type="Google" id="ProtNLM"/>
    </source>
</evidence>
<gene>
    <name evidence="2" type="ORF">G163CM_33990</name>
</gene>
<dbReference type="Proteomes" id="UP001199659">
    <property type="component" value="Chromosome"/>
</dbReference>
<dbReference type="EMBL" id="CP087880">
    <property type="protein sequence ID" value="UGS42650.1"/>
    <property type="molecule type" value="Genomic_DNA"/>
</dbReference>
<evidence type="ECO:0000313" key="3">
    <source>
        <dbReference type="Proteomes" id="UP001199659"/>
    </source>
</evidence>
<reference evidence="2 3" key="1">
    <citation type="journal article" date="2022" name="Int. J. Syst. Evol. Microbiol.">
        <title>Pseudocitrobacter corydidari sp. nov., isolated from the Asian emerald cockroach Corydidarum magnifica.</title>
        <authorList>
            <person name="Guzman J."/>
            <person name="Poehlein A."/>
            <person name="Glaeser S.P."/>
            <person name="Schwengers O."/>
            <person name="Blom J."/>
            <person name="Hollensteiner J."/>
            <person name="Kampfer P."/>
            <person name="Vilcinskas A."/>
        </authorList>
    </citation>
    <scope>NUCLEOTIDE SEQUENCE [LARGE SCALE GENOMIC DNA]</scope>
    <source>
        <strain evidence="2">G163CM</strain>
    </source>
</reference>
<proteinExistence type="predicted"/>
<keyword evidence="3" id="KW-1185">Reference proteome</keyword>
<evidence type="ECO:0000313" key="2">
    <source>
        <dbReference type="EMBL" id="UGS42650.1"/>
    </source>
</evidence>